<dbReference type="PANTHER" id="PTHR30093:SF34">
    <property type="entry name" value="PREPILIN PEPTIDASE-DEPENDENT PROTEIN D"/>
    <property type="match status" value="1"/>
</dbReference>
<comment type="similarity">
    <text evidence="1 3">Belongs to the N-Me-Phe pilin family.</text>
</comment>
<dbReference type="Gene3D" id="3.30.700.10">
    <property type="entry name" value="Glycoprotein, Type 4 Pilin"/>
    <property type="match status" value="1"/>
</dbReference>
<protein>
    <submittedName>
        <fullName evidence="5">Pilin</fullName>
    </submittedName>
</protein>
<name>A0A7M2H0L0_9BURK</name>
<dbReference type="Proteomes" id="UP000397656">
    <property type="component" value="Chromosome 1"/>
</dbReference>
<dbReference type="AlphaFoldDB" id="A0A7M2H0L0"/>
<evidence type="ECO:0000256" key="2">
    <source>
        <dbReference type="ARBA" id="ARBA00022481"/>
    </source>
</evidence>
<feature type="transmembrane region" description="Helical" evidence="4">
    <location>
        <begin position="12"/>
        <end position="32"/>
    </location>
</feature>
<organism evidence="5 6">
    <name type="scientific">Cupriavidus basilensis</name>
    <dbReference type="NCBI Taxonomy" id="68895"/>
    <lineage>
        <taxon>Bacteria</taxon>
        <taxon>Pseudomonadati</taxon>
        <taxon>Pseudomonadota</taxon>
        <taxon>Betaproteobacteria</taxon>
        <taxon>Burkholderiales</taxon>
        <taxon>Burkholderiaceae</taxon>
        <taxon>Cupriavidus</taxon>
    </lineage>
</organism>
<evidence type="ECO:0000256" key="1">
    <source>
        <dbReference type="ARBA" id="ARBA00005233"/>
    </source>
</evidence>
<dbReference type="EMBL" id="CP062803">
    <property type="protein sequence ID" value="QOT78413.1"/>
    <property type="molecule type" value="Genomic_DNA"/>
</dbReference>
<accession>A0A7M2H0L0</accession>
<keyword evidence="3" id="KW-0281">Fimbrium</keyword>
<dbReference type="GO" id="GO:0007155">
    <property type="term" value="P:cell adhesion"/>
    <property type="evidence" value="ECO:0007669"/>
    <property type="project" value="InterPro"/>
</dbReference>
<reference evidence="5 6" key="1">
    <citation type="submission" date="2020-10" db="EMBL/GenBank/DDBJ databases">
        <title>Complete genome sequence of Cupriavidus basilensis CCUG 49340T.</title>
        <authorList>
            <person name="Salva-Serra F."/>
            <person name="Donoso R.A."/>
            <person name="Cho K.H."/>
            <person name="Yoo J.A."/>
            <person name="Lee K."/>
            <person name="Yoon S.-H."/>
            <person name="Perez-Pantoja D."/>
            <person name="Moore E.R.B."/>
        </authorList>
    </citation>
    <scope>NUCLEOTIDE SEQUENCE [LARGE SCALE GENOMIC DNA]</scope>
    <source>
        <strain evidence="6">CCUG 49340</strain>
    </source>
</reference>
<proteinExistence type="inferred from homology"/>
<sequence length="158" mass="16265">MKKLGRRVQKGFTLIELMIVVAIVGILAAIAIPQYQDYTRRARVTEGISLAASAKTAVTETFQTRGVSPMIAATGWVAPAATPNVNGVAITDAGVITITYNQAVMGTAAAPTLVFTPVDAAGAAVDLSAAAGAAWPNQWSCSLGGTLPNNLRPANCRP</sequence>
<dbReference type="InterPro" id="IPR045584">
    <property type="entry name" value="Pilin-like"/>
</dbReference>
<evidence type="ECO:0000313" key="6">
    <source>
        <dbReference type="Proteomes" id="UP000397656"/>
    </source>
</evidence>
<dbReference type="InterPro" id="IPR001082">
    <property type="entry name" value="Pilin"/>
</dbReference>
<dbReference type="Pfam" id="PF00114">
    <property type="entry name" value="Pilin"/>
    <property type="match status" value="1"/>
</dbReference>
<keyword evidence="4" id="KW-0472">Membrane</keyword>
<evidence type="ECO:0000256" key="4">
    <source>
        <dbReference type="SAM" id="Phobius"/>
    </source>
</evidence>
<dbReference type="PROSITE" id="PS00409">
    <property type="entry name" value="PROKAR_NTER_METHYL"/>
    <property type="match status" value="1"/>
</dbReference>
<dbReference type="PANTHER" id="PTHR30093">
    <property type="entry name" value="GENERAL SECRETION PATHWAY PROTEIN G"/>
    <property type="match status" value="1"/>
</dbReference>
<dbReference type="Pfam" id="PF07963">
    <property type="entry name" value="N_methyl"/>
    <property type="match status" value="1"/>
</dbReference>
<dbReference type="NCBIfam" id="TIGR02532">
    <property type="entry name" value="IV_pilin_GFxxxE"/>
    <property type="match status" value="1"/>
</dbReference>
<evidence type="ECO:0000256" key="3">
    <source>
        <dbReference type="RuleBase" id="RU000389"/>
    </source>
</evidence>
<dbReference type="InterPro" id="IPR012902">
    <property type="entry name" value="N_methyl_site"/>
</dbReference>
<keyword evidence="2" id="KW-0488">Methylation</keyword>
<keyword evidence="4" id="KW-0812">Transmembrane</keyword>
<evidence type="ECO:0000313" key="5">
    <source>
        <dbReference type="EMBL" id="QOT78413.1"/>
    </source>
</evidence>
<dbReference type="GO" id="GO:0009289">
    <property type="term" value="C:pilus"/>
    <property type="evidence" value="ECO:0007669"/>
    <property type="project" value="InterPro"/>
</dbReference>
<keyword evidence="4" id="KW-1133">Transmembrane helix</keyword>
<dbReference type="SUPFAM" id="SSF54523">
    <property type="entry name" value="Pili subunits"/>
    <property type="match status" value="1"/>
</dbReference>
<gene>
    <name evidence="5" type="ORF">F7R26_003255</name>
</gene>